<evidence type="ECO:0000256" key="1">
    <source>
        <dbReference type="ARBA" id="ARBA00006139"/>
    </source>
</evidence>
<evidence type="ECO:0000256" key="5">
    <source>
        <dbReference type="ARBA" id="ARBA00022750"/>
    </source>
</evidence>
<feature type="active site" evidence="9">
    <location>
        <position position="113"/>
    </location>
</feature>
<keyword evidence="3 9" id="KW-0645">Protease</keyword>
<dbReference type="PANTHER" id="PTHR33695:SF1">
    <property type="entry name" value="LIPOPROTEIN SIGNAL PEPTIDASE"/>
    <property type="match status" value="1"/>
</dbReference>
<accession>A0A1I5DLL5</accession>
<feature type="transmembrane region" description="Helical" evidence="9">
    <location>
        <begin position="86"/>
        <end position="103"/>
    </location>
</feature>
<evidence type="ECO:0000256" key="10">
    <source>
        <dbReference type="RuleBase" id="RU000594"/>
    </source>
</evidence>
<comment type="similarity">
    <text evidence="1 9 11">Belongs to the peptidase A8 family.</text>
</comment>
<gene>
    <name evidence="9" type="primary">lspA</name>
    <name evidence="12" type="ORF">SAMN04489757_10675</name>
</gene>
<dbReference type="OrthoDB" id="1770665at2"/>
<name>A0A1I5DLL5_9FIRM</name>
<evidence type="ECO:0000313" key="13">
    <source>
        <dbReference type="Proteomes" id="UP000198806"/>
    </source>
</evidence>
<dbReference type="Pfam" id="PF01252">
    <property type="entry name" value="Peptidase_A8"/>
    <property type="match status" value="1"/>
</dbReference>
<dbReference type="RefSeq" id="WP_091684975.1">
    <property type="nucleotide sequence ID" value="NZ_BAABFM010000013.1"/>
</dbReference>
<comment type="function">
    <text evidence="9 10">This protein specifically catalyzes the removal of signal peptides from prolipoproteins.</text>
</comment>
<keyword evidence="6 9" id="KW-0378">Hydrolase</keyword>
<reference evidence="12 13" key="1">
    <citation type="submission" date="2016-10" db="EMBL/GenBank/DDBJ databases">
        <authorList>
            <person name="de Groot N.N."/>
        </authorList>
    </citation>
    <scope>NUCLEOTIDE SEQUENCE [LARGE SCALE GENOMIC DNA]</scope>
    <source>
        <strain evidence="12 13">DSM 1283</strain>
    </source>
</reference>
<evidence type="ECO:0000256" key="2">
    <source>
        <dbReference type="ARBA" id="ARBA00022475"/>
    </source>
</evidence>
<dbReference type="PANTHER" id="PTHR33695">
    <property type="entry name" value="LIPOPROTEIN SIGNAL PEPTIDASE"/>
    <property type="match status" value="1"/>
</dbReference>
<sequence>MFYIALILLIFFLDLKVKEYIEENKEMHKSEEILNGKIILERYHNKGAMLNFLDHNVHLVKIISLSLFGILLLFFAFLLPKKDNRILKLALSFILGGALSNIYDRVKKGYVVDYFSFKFLRKVVFNISDICIFIGSFIIALLSFFRKE</sequence>
<dbReference type="AlphaFoldDB" id="A0A1I5DLL5"/>
<keyword evidence="5 9" id="KW-0064">Aspartyl protease</keyword>
<keyword evidence="2 9" id="KW-1003">Cell membrane</keyword>
<dbReference type="PROSITE" id="PS00855">
    <property type="entry name" value="SPASE_II"/>
    <property type="match status" value="1"/>
</dbReference>
<organism evidence="12 13">
    <name type="scientific">Anaerocolumna aminovalerica</name>
    <dbReference type="NCBI Taxonomy" id="1527"/>
    <lineage>
        <taxon>Bacteria</taxon>
        <taxon>Bacillati</taxon>
        <taxon>Bacillota</taxon>
        <taxon>Clostridia</taxon>
        <taxon>Lachnospirales</taxon>
        <taxon>Lachnospiraceae</taxon>
        <taxon>Anaerocolumna</taxon>
    </lineage>
</organism>
<feature type="transmembrane region" description="Helical" evidence="9">
    <location>
        <begin position="123"/>
        <end position="145"/>
    </location>
</feature>
<evidence type="ECO:0000256" key="3">
    <source>
        <dbReference type="ARBA" id="ARBA00022670"/>
    </source>
</evidence>
<protein>
    <recommendedName>
        <fullName evidence="9">Lipoprotein signal peptidase</fullName>
        <ecNumber evidence="9">3.4.23.36</ecNumber>
    </recommendedName>
    <alternativeName>
        <fullName evidence="9">Prolipoprotein signal peptidase</fullName>
    </alternativeName>
    <alternativeName>
        <fullName evidence="9">Signal peptidase II</fullName>
        <shortName evidence="9">SPase II</shortName>
    </alternativeName>
</protein>
<feature type="transmembrane region" description="Helical" evidence="9">
    <location>
        <begin position="59"/>
        <end position="79"/>
    </location>
</feature>
<keyword evidence="13" id="KW-1185">Reference proteome</keyword>
<evidence type="ECO:0000256" key="11">
    <source>
        <dbReference type="RuleBase" id="RU004181"/>
    </source>
</evidence>
<dbReference type="EC" id="3.4.23.36" evidence="9"/>
<comment type="caution">
    <text evidence="9">Lacks conserved residue(s) required for the propagation of feature annotation.</text>
</comment>
<evidence type="ECO:0000256" key="4">
    <source>
        <dbReference type="ARBA" id="ARBA00022692"/>
    </source>
</evidence>
<dbReference type="STRING" id="1527.SAMN04489757_10675"/>
<dbReference type="PRINTS" id="PR00781">
    <property type="entry name" value="LIPOSIGPTASE"/>
</dbReference>
<evidence type="ECO:0000256" key="7">
    <source>
        <dbReference type="ARBA" id="ARBA00022989"/>
    </source>
</evidence>
<evidence type="ECO:0000313" key="12">
    <source>
        <dbReference type="EMBL" id="SFO00068.1"/>
    </source>
</evidence>
<evidence type="ECO:0000256" key="8">
    <source>
        <dbReference type="ARBA" id="ARBA00023136"/>
    </source>
</evidence>
<dbReference type="UniPathway" id="UPA00665"/>
<dbReference type="GO" id="GO:0004190">
    <property type="term" value="F:aspartic-type endopeptidase activity"/>
    <property type="evidence" value="ECO:0007669"/>
    <property type="project" value="UniProtKB-UniRule"/>
</dbReference>
<feature type="active site" evidence="9">
    <location>
        <position position="129"/>
    </location>
</feature>
<evidence type="ECO:0000256" key="6">
    <source>
        <dbReference type="ARBA" id="ARBA00022801"/>
    </source>
</evidence>
<dbReference type="GO" id="GO:0005886">
    <property type="term" value="C:plasma membrane"/>
    <property type="evidence" value="ECO:0007669"/>
    <property type="project" value="UniProtKB-SubCell"/>
</dbReference>
<comment type="catalytic activity">
    <reaction evidence="9 10">
        <text>Release of signal peptides from bacterial membrane prolipoproteins. Hydrolyzes -Xaa-Yaa-Zaa-|-(S,diacylglyceryl)Cys-, in which Xaa is hydrophobic (preferably Leu), and Yaa (Ala or Ser) and Zaa (Gly or Ala) have small, neutral side chains.</text>
        <dbReference type="EC" id="3.4.23.36"/>
    </reaction>
</comment>
<keyword evidence="7 9" id="KW-1133">Transmembrane helix</keyword>
<dbReference type="Proteomes" id="UP000198806">
    <property type="component" value="Unassembled WGS sequence"/>
</dbReference>
<dbReference type="GO" id="GO:0006508">
    <property type="term" value="P:proteolysis"/>
    <property type="evidence" value="ECO:0007669"/>
    <property type="project" value="UniProtKB-KW"/>
</dbReference>
<evidence type="ECO:0000256" key="9">
    <source>
        <dbReference type="HAMAP-Rule" id="MF_00161"/>
    </source>
</evidence>
<keyword evidence="4 9" id="KW-0812">Transmembrane</keyword>
<dbReference type="HAMAP" id="MF_00161">
    <property type="entry name" value="LspA"/>
    <property type="match status" value="1"/>
</dbReference>
<comment type="pathway">
    <text evidence="9">Protein modification; lipoprotein biosynthesis (signal peptide cleavage).</text>
</comment>
<proteinExistence type="inferred from homology"/>
<dbReference type="EMBL" id="FOWD01000006">
    <property type="protein sequence ID" value="SFO00068.1"/>
    <property type="molecule type" value="Genomic_DNA"/>
</dbReference>
<keyword evidence="8 9" id="KW-0472">Membrane</keyword>
<comment type="subcellular location">
    <subcellularLocation>
        <location evidence="9">Cell membrane</location>
        <topology evidence="9">Multi-pass membrane protein</topology>
    </subcellularLocation>
</comment>
<dbReference type="NCBIfam" id="TIGR00077">
    <property type="entry name" value="lspA"/>
    <property type="match status" value="1"/>
</dbReference>
<dbReference type="InterPro" id="IPR001872">
    <property type="entry name" value="Peptidase_A8"/>
</dbReference>